<dbReference type="InterPro" id="IPR051783">
    <property type="entry name" value="NAD(P)-dependent_oxidoreduct"/>
</dbReference>
<dbReference type="Proteomes" id="UP000037511">
    <property type="component" value="Unassembled WGS sequence"/>
</dbReference>
<dbReference type="Gene3D" id="3.40.50.720">
    <property type="entry name" value="NAD(P)-binding Rossmann-like Domain"/>
    <property type="match status" value="1"/>
</dbReference>
<evidence type="ECO:0000259" key="1">
    <source>
        <dbReference type="Pfam" id="PF01370"/>
    </source>
</evidence>
<dbReference type="PANTHER" id="PTHR48079:SF6">
    <property type="entry name" value="NAD(P)-BINDING DOMAIN-CONTAINING PROTEIN-RELATED"/>
    <property type="match status" value="1"/>
</dbReference>
<dbReference type="GO" id="GO:0004029">
    <property type="term" value="F:aldehyde dehydrogenase (NAD+) activity"/>
    <property type="evidence" value="ECO:0007669"/>
    <property type="project" value="TreeGrafter"/>
</dbReference>
<protein>
    <recommendedName>
        <fullName evidence="1">NAD-dependent epimerase/dehydratase domain-containing protein</fullName>
    </recommendedName>
</protein>
<dbReference type="PANTHER" id="PTHR48079">
    <property type="entry name" value="PROTEIN YEEZ"/>
    <property type="match status" value="1"/>
</dbReference>
<gene>
    <name evidence="2" type="ORF">AFM18_07150</name>
</gene>
<evidence type="ECO:0000313" key="2">
    <source>
        <dbReference type="EMBL" id="KNE28287.1"/>
    </source>
</evidence>
<dbReference type="AlphaFoldDB" id="A0AAW3I6Q1"/>
<comment type="caution">
    <text evidence="2">The sequence shown here is derived from an EMBL/GenBank/DDBJ whole genome shotgun (WGS) entry which is preliminary data.</text>
</comment>
<feature type="domain" description="NAD-dependent epimerase/dehydratase" evidence="1">
    <location>
        <begin position="5"/>
        <end position="226"/>
    </location>
</feature>
<sequence length="311" mass="32365">MTIRIAVTGASGYIGQALLRCLDSQGHDTLAFARHATLAPSSRADWRIKPDGRPEASDLQGCDAVVHLAGRAHTRLAVQDGVDLFGLANRQLACATAVAAKAAGVPRFVQVSTLGVHGNWAAEPITEASALSGDTPYAQSKIAAESELAALLSTSGTSLTIVRPPMVYGAACPGNFPRLVKLVKSGIPLPFGSVRGIRSFIHVDNLASFLAFCAVTPSAHGTYVVGDGSDFELPDLIRAIAAGIGAPARLLPFPPAVLRLIARAIGRQREIDSLTRPMPVDWSKARTSGWTPPAAPGRALADSLISISAAV</sequence>
<dbReference type="SUPFAM" id="SSF51735">
    <property type="entry name" value="NAD(P)-binding Rossmann-fold domains"/>
    <property type="match status" value="1"/>
</dbReference>
<dbReference type="InterPro" id="IPR001509">
    <property type="entry name" value="Epimerase_deHydtase"/>
</dbReference>
<name>A0AAW3I6Q1_9BURK</name>
<dbReference type="RefSeq" id="WP_050446111.1">
    <property type="nucleotide sequence ID" value="NZ_LGVG01000007.1"/>
</dbReference>
<reference evidence="2 3" key="1">
    <citation type="submission" date="2015-07" db="EMBL/GenBank/DDBJ databases">
        <title>Draft genome of Achromobacter spanius.</title>
        <authorList>
            <person name="Wang X."/>
        </authorList>
    </citation>
    <scope>NUCLEOTIDE SEQUENCE [LARGE SCALE GENOMIC DNA]</scope>
    <source>
        <strain evidence="2 3">CGMCC9173</strain>
    </source>
</reference>
<dbReference type="EMBL" id="LGVG01000007">
    <property type="protein sequence ID" value="KNE28287.1"/>
    <property type="molecule type" value="Genomic_DNA"/>
</dbReference>
<dbReference type="GO" id="GO:0005737">
    <property type="term" value="C:cytoplasm"/>
    <property type="evidence" value="ECO:0007669"/>
    <property type="project" value="TreeGrafter"/>
</dbReference>
<dbReference type="Pfam" id="PF01370">
    <property type="entry name" value="Epimerase"/>
    <property type="match status" value="1"/>
</dbReference>
<evidence type="ECO:0000313" key="3">
    <source>
        <dbReference type="Proteomes" id="UP000037511"/>
    </source>
</evidence>
<dbReference type="InterPro" id="IPR036291">
    <property type="entry name" value="NAD(P)-bd_dom_sf"/>
</dbReference>
<organism evidence="2 3">
    <name type="scientific">Achromobacter spanius</name>
    <dbReference type="NCBI Taxonomy" id="217203"/>
    <lineage>
        <taxon>Bacteria</taxon>
        <taxon>Pseudomonadati</taxon>
        <taxon>Pseudomonadota</taxon>
        <taxon>Betaproteobacteria</taxon>
        <taxon>Burkholderiales</taxon>
        <taxon>Alcaligenaceae</taxon>
        <taxon>Achromobacter</taxon>
    </lineage>
</organism>
<accession>A0AAW3I6Q1</accession>
<proteinExistence type="predicted"/>